<dbReference type="Pfam" id="PF05225">
    <property type="entry name" value="HTH_psq"/>
    <property type="match status" value="1"/>
</dbReference>
<name>A0AAW1IYP5_POPJA</name>
<accession>A0AAW1IYP5</accession>
<dbReference type="AlphaFoldDB" id="A0AAW1IYP5"/>
<dbReference type="Proteomes" id="UP001458880">
    <property type="component" value="Unassembled WGS sequence"/>
</dbReference>
<comment type="subcellular location">
    <subcellularLocation>
        <location evidence="1">Nucleus</location>
    </subcellularLocation>
</comment>
<organism evidence="3 4">
    <name type="scientific">Popillia japonica</name>
    <name type="common">Japanese beetle</name>
    <dbReference type="NCBI Taxonomy" id="7064"/>
    <lineage>
        <taxon>Eukaryota</taxon>
        <taxon>Metazoa</taxon>
        <taxon>Ecdysozoa</taxon>
        <taxon>Arthropoda</taxon>
        <taxon>Hexapoda</taxon>
        <taxon>Insecta</taxon>
        <taxon>Pterygota</taxon>
        <taxon>Neoptera</taxon>
        <taxon>Endopterygota</taxon>
        <taxon>Coleoptera</taxon>
        <taxon>Polyphaga</taxon>
        <taxon>Scarabaeiformia</taxon>
        <taxon>Scarabaeidae</taxon>
        <taxon>Rutelinae</taxon>
        <taxon>Popillia</taxon>
    </lineage>
</organism>
<sequence length="198" mass="21558">MSKYVRKTTRQSWSEESMTGAITEVMEGRMGYLKASRAFGIPQSTLEDRAKKIRSGKSVEEATQKGLGRCKPVFSAALEDELASHVLTMATKVIELRGKRQVRALVSAERGTLVTLEICMSASGLGRCKPVFSAALEDELASHVLTMATKVIELRGKRKVGALVSAERGTLVTLEICMSASGNYMAPFFYLPTEASET</sequence>
<comment type="caution">
    <text evidence="3">The sequence shown here is derived from an EMBL/GenBank/DDBJ whole genome shotgun (WGS) entry which is preliminary data.</text>
</comment>
<protein>
    <submittedName>
        <fullName evidence="3">CENP-B N-terminal DNA-binding domain</fullName>
    </submittedName>
</protein>
<dbReference type="EMBL" id="JASPKY010000483">
    <property type="protein sequence ID" value="KAK9695371.1"/>
    <property type="molecule type" value="Genomic_DNA"/>
</dbReference>
<evidence type="ECO:0000313" key="3">
    <source>
        <dbReference type="EMBL" id="KAK9695371.1"/>
    </source>
</evidence>
<keyword evidence="4" id="KW-1185">Reference proteome</keyword>
<gene>
    <name evidence="3" type="ORF">QE152_g32612</name>
</gene>
<evidence type="ECO:0000313" key="4">
    <source>
        <dbReference type="Proteomes" id="UP001458880"/>
    </source>
</evidence>
<evidence type="ECO:0000256" key="1">
    <source>
        <dbReference type="ARBA" id="ARBA00004123"/>
    </source>
</evidence>
<dbReference type="InterPro" id="IPR007889">
    <property type="entry name" value="HTH_Psq"/>
</dbReference>
<dbReference type="GO" id="GO:0003677">
    <property type="term" value="F:DNA binding"/>
    <property type="evidence" value="ECO:0007669"/>
    <property type="project" value="UniProtKB-KW"/>
</dbReference>
<dbReference type="GO" id="GO:0005634">
    <property type="term" value="C:nucleus"/>
    <property type="evidence" value="ECO:0007669"/>
    <property type="project" value="UniProtKB-SubCell"/>
</dbReference>
<dbReference type="InterPro" id="IPR009057">
    <property type="entry name" value="Homeodomain-like_sf"/>
</dbReference>
<dbReference type="SUPFAM" id="SSF46689">
    <property type="entry name" value="Homeodomain-like"/>
    <property type="match status" value="1"/>
</dbReference>
<evidence type="ECO:0000259" key="2">
    <source>
        <dbReference type="Pfam" id="PF05225"/>
    </source>
</evidence>
<dbReference type="Gene3D" id="1.10.10.60">
    <property type="entry name" value="Homeodomain-like"/>
    <property type="match status" value="1"/>
</dbReference>
<reference evidence="3 4" key="1">
    <citation type="journal article" date="2024" name="BMC Genomics">
        <title>De novo assembly and annotation of Popillia japonica's genome with initial clues to its potential as an invasive pest.</title>
        <authorList>
            <person name="Cucini C."/>
            <person name="Boschi S."/>
            <person name="Funari R."/>
            <person name="Cardaioli E."/>
            <person name="Iannotti N."/>
            <person name="Marturano G."/>
            <person name="Paoli F."/>
            <person name="Bruttini M."/>
            <person name="Carapelli A."/>
            <person name="Frati F."/>
            <person name="Nardi F."/>
        </authorList>
    </citation>
    <scope>NUCLEOTIDE SEQUENCE [LARGE SCALE GENOMIC DNA]</scope>
    <source>
        <strain evidence="3">DMR45628</strain>
    </source>
</reference>
<keyword evidence="3" id="KW-0238">DNA-binding</keyword>
<feature type="domain" description="HTH psq-type" evidence="2">
    <location>
        <begin position="14"/>
        <end position="53"/>
    </location>
</feature>
<proteinExistence type="predicted"/>